<dbReference type="Pfam" id="PF14219">
    <property type="entry name" value="DUF4328"/>
    <property type="match status" value="1"/>
</dbReference>
<feature type="transmembrane region" description="Helical" evidence="1">
    <location>
        <begin position="129"/>
        <end position="148"/>
    </location>
</feature>
<accession>A0A9W6SDP9</accession>
<keyword evidence="1" id="KW-1133">Transmembrane helix</keyword>
<keyword evidence="1" id="KW-0812">Transmembrane</keyword>
<protein>
    <recommendedName>
        <fullName evidence="2">DUF4328 domain-containing protein</fullName>
    </recommendedName>
</protein>
<comment type="caution">
    <text evidence="3">The sequence shown here is derived from an EMBL/GenBank/DDBJ whole genome shotgun (WGS) entry which is preliminary data.</text>
</comment>
<proteinExistence type="predicted"/>
<sequence length="301" mass="32159">MMSVAADSPRPLRRLALAATMGLAVVTAVEIVHLFVRLHGRSSPTAMGVLNALRLVSVLVAGTIFLVFLLRARRNAEAVGGATQRWSVPWVVLGWVIPVMSLWVPRRIVIDIVKASEPGRPVPYVLINMWWGCFLVGNVGGELLASLLSLGHATEAADVVYAPMSAFAVIAAVLACFVIRAIVRSREQVASRVAEAPGVPPAPRSPESPLWRNLTIVVAVLFGAVVVLIAGRSLLSHAGAGQDPERSGYRYGTAHADPTVTDCEKEAERRYDDESALEFATGCVQAQTDAVLNATKTQPTP</sequence>
<dbReference type="EMBL" id="BSTK01000018">
    <property type="protein sequence ID" value="GLY90812.1"/>
    <property type="molecule type" value="Genomic_DNA"/>
</dbReference>
<evidence type="ECO:0000313" key="3">
    <source>
        <dbReference type="EMBL" id="GLY90812.1"/>
    </source>
</evidence>
<name>A0A9W6SDP9_9ACTN</name>
<feature type="transmembrane region" description="Helical" evidence="1">
    <location>
        <begin position="90"/>
        <end position="109"/>
    </location>
</feature>
<dbReference type="Proteomes" id="UP001165074">
    <property type="component" value="Unassembled WGS sequence"/>
</dbReference>
<evidence type="ECO:0000259" key="2">
    <source>
        <dbReference type="Pfam" id="PF14219"/>
    </source>
</evidence>
<keyword evidence="1" id="KW-0472">Membrane</keyword>
<dbReference type="AlphaFoldDB" id="A0A9W6SDP9"/>
<evidence type="ECO:0000313" key="4">
    <source>
        <dbReference type="Proteomes" id="UP001165074"/>
    </source>
</evidence>
<feature type="transmembrane region" description="Helical" evidence="1">
    <location>
        <begin position="52"/>
        <end position="70"/>
    </location>
</feature>
<dbReference type="InterPro" id="IPR025565">
    <property type="entry name" value="DUF4328"/>
</dbReference>
<organism evidence="3 4">
    <name type="scientific">Actinoallomurus iriomotensis</name>
    <dbReference type="NCBI Taxonomy" id="478107"/>
    <lineage>
        <taxon>Bacteria</taxon>
        <taxon>Bacillati</taxon>
        <taxon>Actinomycetota</taxon>
        <taxon>Actinomycetes</taxon>
        <taxon>Streptosporangiales</taxon>
        <taxon>Thermomonosporaceae</taxon>
        <taxon>Actinoallomurus</taxon>
    </lineage>
</organism>
<gene>
    <name evidence="3" type="ORF">Airi02_087410</name>
</gene>
<feature type="transmembrane region" description="Helical" evidence="1">
    <location>
        <begin position="160"/>
        <end position="183"/>
    </location>
</feature>
<feature type="domain" description="DUF4328" evidence="2">
    <location>
        <begin position="47"/>
        <end position="182"/>
    </location>
</feature>
<reference evidence="3" key="1">
    <citation type="submission" date="2023-03" db="EMBL/GenBank/DDBJ databases">
        <title>Actinoallomurus iriomotensis NBRC 103684.</title>
        <authorList>
            <person name="Ichikawa N."/>
            <person name="Sato H."/>
            <person name="Tonouchi N."/>
        </authorList>
    </citation>
    <scope>NUCLEOTIDE SEQUENCE</scope>
    <source>
        <strain evidence="3">NBRC 103684</strain>
    </source>
</reference>
<keyword evidence="4" id="KW-1185">Reference proteome</keyword>
<feature type="transmembrane region" description="Helical" evidence="1">
    <location>
        <begin position="210"/>
        <end position="230"/>
    </location>
</feature>
<evidence type="ECO:0000256" key="1">
    <source>
        <dbReference type="SAM" id="Phobius"/>
    </source>
</evidence>